<evidence type="ECO:0000313" key="5">
    <source>
        <dbReference type="Proteomes" id="UP000664317"/>
    </source>
</evidence>
<sequence length="188" mass="21003">MRIRKAQTEDAPAIAALLMLATGEVIRRLLGEKNQPEAEALLLYFVQQPQNQYSYENCYVAEESAEIAGALLAYDGGRLEALRSPFLEHIRQNFNPEASLEDETEAGEFYIDSLGVSPNQQGKGIGSRLLQHLIQEKVFEEGQTLGLLVDKTNPAAKKLYLKLGFYPVGEKTLLEIELEHLQLKKNGN</sequence>
<dbReference type="EMBL" id="JAFKCT010000004">
    <property type="protein sequence ID" value="MBN7811562.1"/>
    <property type="molecule type" value="Genomic_DNA"/>
</dbReference>
<accession>A0ABS3C3M7</accession>
<organism evidence="4 5">
    <name type="scientific">Algoriphagus oliviformis</name>
    <dbReference type="NCBI Taxonomy" id="2811231"/>
    <lineage>
        <taxon>Bacteria</taxon>
        <taxon>Pseudomonadati</taxon>
        <taxon>Bacteroidota</taxon>
        <taxon>Cytophagia</taxon>
        <taxon>Cytophagales</taxon>
        <taxon>Cyclobacteriaceae</taxon>
        <taxon>Algoriphagus</taxon>
    </lineage>
</organism>
<dbReference type="PROSITE" id="PS51186">
    <property type="entry name" value="GNAT"/>
    <property type="match status" value="1"/>
</dbReference>
<dbReference type="InterPro" id="IPR016181">
    <property type="entry name" value="Acyl_CoA_acyltransferase"/>
</dbReference>
<dbReference type="InterPro" id="IPR000182">
    <property type="entry name" value="GNAT_dom"/>
</dbReference>
<evidence type="ECO:0000259" key="3">
    <source>
        <dbReference type="PROSITE" id="PS51186"/>
    </source>
</evidence>
<gene>
    <name evidence="4" type="ORF">J0A68_11415</name>
</gene>
<dbReference type="Pfam" id="PF00583">
    <property type="entry name" value="Acetyltransf_1"/>
    <property type="match status" value="1"/>
</dbReference>
<keyword evidence="5" id="KW-1185">Reference proteome</keyword>
<dbReference type="CDD" id="cd04301">
    <property type="entry name" value="NAT_SF"/>
    <property type="match status" value="1"/>
</dbReference>
<dbReference type="PANTHER" id="PTHR43877">
    <property type="entry name" value="AMINOALKYLPHOSPHONATE N-ACETYLTRANSFERASE-RELATED-RELATED"/>
    <property type="match status" value="1"/>
</dbReference>
<keyword evidence="1" id="KW-0808">Transferase</keyword>
<protein>
    <submittedName>
        <fullName evidence="4">GNAT family N-acetyltransferase</fullName>
    </submittedName>
</protein>
<evidence type="ECO:0000256" key="1">
    <source>
        <dbReference type="ARBA" id="ARBA00022679"/>
    </source>
</evidence>
<reference evidence="4 5" key="1">
    <citation type="submission" date="2021-03" db="EMBL/GenBank/DDBJ databases">
        <title>novel species isolated from a fishpond in China.</title>
        <authorList>
            <person name="Lu H."/>
            <person name="Cai Z."/>
        </authorList>
    </citation>
    <scope>NUCLEOTIDE SEQUENCE [LARGE SCALE GENOMIC DNA]</scope>
    <source>
        <strain evidence="4 5">H41</strain>
    </source>
</reference>
<feature type="domain" description="N-acetyltransferase" evidence="3">
    <location>
        <begin position="1"/>
        <end position="188"/>
    </location>
</feature>
<name>A0ABS3C3M7_9BACT</name>
<dbReference type="InterPro" id="IPR050832">
    <property type="entry name" value="Bact_Acetyltransf"/>
</dbReference>
<proteinExistence type="predicted"/>
<dbReference type="Gene3D" id="3.40.630.30">
    <property type="match status" value="1"/>
</dbReference>
<keyword evidence="2" id="KW-0012">Acyltransferase</keyword>
<dbReference type="Proteomes" id="UP000664317">
    <property type="component" value="Unassembled WGS sequence"/>
</dbReference>
<dbReference type="PANTHER" id="PTHR43877:SF2">
    <property type="entry name" value="AMINOALKYLPHOSPHONATE N-ACETYLTRANSFERASE-RELATED"/>
    <property type="match status" value="1"/>
</dbReference>
<dbReference type="RefSeq" id="WP_206578341.1">
    <property type="nucleotide sequence ID" value="NZ_JAFKCT010000004.1"/>
</dbReference>
<evidence type="ECO:0000256" key="2">
    <source>
        <dbReference type="ARBA" id="ARBA00023315"/>
    </source>
</evidence>
<comment type="caution">
    <text evidence="4">The sequence shown here is derived from an EMBL/GenBank/DDBJ whole genome shotgun (WGS) entry which is preliminary data.</text>
</comment>
<evidence type="ECO:0000313" key="4">
    <source>
        <dbReference type="EMBL" id="MBN7811562.1"/>
    </source>
</evidence>
<dbReference type="SUPFAM" id="SSF55729">
    <property type="entry name" value="Acyl-CoA N-acyltransferases (Nat)"/>
    <property type="match status" value="1"/>
</dbReference>